<gene>
    <name evidence="2" type="ORF">CRENBAI_025886</name>
</gene>
<proteinExistence type="predicted"/>
<comment type="caution">
    <text evidence="2">The sequence shown here is derived from an EMBL/GenBank/DDBJ whole genome shotgun (WGS) entry which is preliminary data.</text>
</comment>
<feature type="region of interest" description="Disordered" evidence="1">
    <location>
        <begin position="1"/>
        <end position="106"/>
    </location>
</feature>
<evidence type="ECO:0000313" key="3">
    <source>
        <dbReference type="Proteomes" id="UP001311232"/>
    </source>
</evidence>
<evidence type="ECO:0000313" key="2">
    <source>
        <dbReference type="EMBL" id="KAK5613226.1"/>
    </source>
</evidence>
<evidence type="ECO:0000256" key="1">
    <source>
        <dbReference type="SAM" id="MobiDB-lite"/>
    </source>
</evidence>
<dbReference type="Proteomes" id="UP001311232">
    <property type="component" value="Unassembled WGS sequence"/>
</dbReference>
<reference evidence="2 3" key="1">
    <citation type="submission" date="2021-06" db="EMBL/GenBank/DDBJ databases">
        <authorList>
            <person name="Palmer J.M."/>
        </authorList>
    </citation>
    <scope>NUCLEOTIDE SEQUENCE [LARGE SCALE GENOMIC DNA]</scope>
    <source>
        <strain evidence="2 3">MEX-2019</strain>
        <tissue evidence="2">Muscle</tissue>
    </source>
</reference>
<dbReference type="AlphaFoldDB" id="A0AAV9RVZ4"/>
<organism evidence="2 3">
    <name type="scientific">Crenichthys baileyi</name>
    <name type="common">White River springfish</name>
    <dbReference type="NCBI Taxonomy" id="28760"/>
    <lineage>
        <taxon>Eukaryota</taxon>
        <taxon>Metazoa</taxon>
        <taxon>Chordata</taxon>
        <taxon>Craniata</taxon>
        <taxon>Vertebrata</taxon>
        <taxon>Euteleostomi</taxon>
        <taxon>Actinopterygii</taxon>
        <taxon>Neopterygii</taxon>
        <taxon>Teleostei</taxon>
        <taxon>Neoteleostei</taxon>
        <taxon>Acanthomorphata</taxon>
        <taxon>Ovalentaria</taxon>
        <taxon>Atherinomorphae</taxon>
        <taxon>Cyprinodontiformes</taxon>
        <taxon>Goodeidae</taxon>
        <taxon>Crenichthys</taxon>
    </lineage>
</organism>
<name>A0AAV9RVZ4_9TELE</name>
<keyword evidence="3" id="KW-1185">Reference proteome</keyword>
<feature type="compositionally biased region" description="Basic and acidic residues" evidence="1">
    <location>
        <begin position="1"/>
        <end position="22"/>
    </location>
</feature>
<protein>
    <submittedName>
        <fullName evidence="2">Uncharacterized protein</fullName>
    </submittedName>
</protein>
<accession>A0AAV9RVZ4</accession>
<dbReference type="EMBL" id="JAHHUM010001237">
    <property type="protein sequence ID" value="KAK5613226.1"/>
    <property type="molecule type" value="Genomic_DNA"/>
</dbReference>
<sequence length="106" mass="11712">MLCKEAAVRDAEKPTSRNHPADKQTLPQYKAKKPDATATPNDARPAAPTHNGQSRTTQDHHPTTTACHTTEDRTQRRAPKAKANTAQMRPHRPAKNKAPLQKCTSK</sequence>